<dbReference type="EMBL" id="JWTK01000002">
    <property type="protein sequence ID" value="OJH49504.1"/>
    <property type="molecule type" value="Genomic_DNA"/>
</dbReference>
<evidence type="ECO:0000256" key="1">
    <source>
        <dbReference type="ARBA" id="ARBA00022553"/>
    </source>
</evidence>
<protein>
    <submittedName>
        <fullName evidence="7">DUF86 domain-containing protein</fullName>
    </submittedName>
    <submittedName>
        <fullName evidence="8">Uncharacterized conserved protein YutE, UPF0331/DUF86 family</fullName>
    </submittedName>
</protein>
<dbReference type="Proteomes" id="UP000185713">
    <property type="component" value="Unassembled WGS sequence"/>
</dbReference>
<dbReference type="PANTHER" id="PTHR33397:SF5">
    <property type="entry name" value="RNASE YUTE-RELATED"/>
    <property type="match status" value="1"/>
</dbReference>
<dbReference type="Pfam" id="PF01934">
    <property type="entry name" value="HepT-like"/>
    <property type="match status" value="1"/>
</dbReference>
<evidence type="ECO:0000313" key="8">
    <source>
        <dbReference type="EMBL" id="SMH35694.1"/>
    </source>
</evidence>
<keyword evidence="1" id="KW-0597">Phosphoprotein</keyword>
<dbReference type="AlphaFoldDB" id="A0A1L9C4P5"/>
<evidence type="ECO:0000313" key="10">
    <source>
        <dbReference type="Proteomes" id="UP000193969"/>
    </source>
</evidence>
<proteinExistence type="inferred from homology"/>
<dbReference type="STRING" id="523843.SAMN06264941_1040"/>
<evidence type="ECO:0000256" key="3">
    <source>
        <dbReference type="ARBA" id="ARBA00022722"/>
    </source>
</evidence>
<reference evidence="6 9" key="1">
    <citation type="submission" date="2014-12" db="EMBL/GenBank/DDBJ databases">
        <title>The genome sequence of Methanohalophilus portucalensis strain FDF1.</title>
        <authorList>
            <person name="Lai M.-C."/>
            <person name="Lai S.-J."/>
        </authorList>
    </citation>
    <scope>NUCLEOTIDE SEQUENCE [LARGE SCALE GENOMIC DNA]</scope>
    <source>
        <strain evidence="6 9">FDF-1</strain>
    </source>
</reference>
<keyword evidence="4" id="KW-0378">Hydrolase</keyword>
<dbReference type="EMBL" id="RJJH01000001">
    <property type="protein sequence ID" value="RNI13633.1"/>
    <property type="molecule type" value="Genomic_DNA"/>
</dbReference>
<organism evidence="6 9">
    <name type="scientific">Methanohalophilus portucalensis FDF-1</name>
    <dbReference type="NCBI Taxonomy" id="523843"/>
    <lineage>
        <taxon>Archaea</taxon>
        <taxon>Methanobacteriati</taxon>
        <taxon>Methanobacteriota</taxon>
        <taxon>Stenosarchaea group</taxon>
        <taxon>Methanomicrobia</taxon>
        <taxon>Methanosarcinales</taxon>
        <taxon>Methanosarcinaceae</taxon>
        <taxon>Methanohalophilus</taxon>
    </lineage>
</organism>
<dbReference type="Proteomes" id="UP000193969">
    <property type="component" value="Unassembled WGS sequence"/>
</dbReference>
<dbReference type="OrthoDB" id="25331at2157"/>
<reference evidence="7 11" key="4">
    <citation type="submission" date="2018-10" db="EMBL/GenBank/DDBJ databases">
        <title>Cultivation of a novel Methanohalophilus strain from Kebrit Deep of the Red Sea and a genomic comparison of members of the genus Methanohalophilus.</title>
        <authorList>
            <person name="Guan Y."/>
            <person name="Ngugi D.K."/>
            <person name="Stingl U."/>
        </authorList>
    </citation>
    <scope>NUCLEOTIDE SEQUENCE [LARGE SCALE GENOMIC DNA]</scope>
    <source>
        <strain evidence="7 11">DSM 7471</strain>
    </source>
</reference>
<gene>
    <name evidence="7" type="ORF">EFE41_03410</name>
    <name evidence="6" type="ORF">MPF_0292</name>
    <name evidence="8" type="ORF">SAMN06264941_1040</name>
</gene>
<evidence type="ECO:0000313" key="6">
    <source>
        <dbReference type="EMBL" id="OJH49504.1"/>
    </source>
</evidence>
<evidence type="ECO:0000256" key="4">
    <source>
        <dbReference type="ARBA" id="ARBA00022801"/>
    </source>
</evidence>
<keyword evidence="3" id="KW-0540">Nuclease</keyword>
<dbReference type="NCBIfam" id="NF047751">
    <property type="entry name" value="HepT_toxin"/>
    <property type="match status" value="1"/>
</dbReference>
<evidence type="ECO:0000313" key="11">
    <source>
        <dbReference type="Proteomes" id="UP000278252"/>
    </source>
</evidence>
<dbReference type="Proteomes" id="UP000278252">
    <property type="component" value="Unassembled WGS sequence"/>
</dbReference>
<dbReference type="GO" id="GO:0004540">
    <property type="term" value="F:RNA nuclease activity"/>
    <property type="evidence" value="ECO:0007669"/>
    <property type="project" value="InterPro"/>
</dbReference>
<reference evidence="8" key="2">
    <citation type="submission" date="2017-04" db="EMBL/GenBank/DDBJ databases">
        <authorList>
            <person name="Afonso C.L."/>
            <person name="Miller P.J."/>
            <person name="Scott M.A."/>
            <person name="Spackman E."/>
            <person name="Goraichik I."/>
            <person name="Dimitrov K.M."/>
            <person name="Suarez D.L."/>
            <person name="Swayne D.E."/>
        </authorList>
    </citation>
    <scope>NUCLEOTIDE SEQUENCE [LARGE SCALE GENOMIC DNA]</scope>
    <source>
        <strain evidence="8">FDF-1</strain>
    </source>
</reference>
<evidence type="ECO:0000313" key="9">
    <source>
        <dbReference type="Proteomes" id="UP000185713"/>
    </source>
</evidence>
<keyword evidence="2" id="KW-1277">Toxin-antitoxin system</keyword>
<comment type="similarity">
    <text evidence="5">Belongs to the HepT RNase toxin family.</text>
</comment>
<dbReference type="GO" id="GO:0016787">
    <property type="term" value="F:hydrolase activity"/>
    <property type="evidence" value="ECO:0007669"/>
    <property type="project" value="UniProtKB-KW"/>
</dbReference>
<evidence type="ECO:0000256" key="5">
    <source>
        <dbReference type="ARBA" id="ARBA00024207"/>
    </source>
</evidence>
<evidence type="ECO:0000313" key="7">
    <source>
        <dbReference type="EMBL" id="RNI13633.1"/>
    </source>
</evidence>
<dbReference type="Gene3D" id="1.20.120.580">
    <property type="entry name" value="bsu32300-like"/>
    <property type="match status" value="1"/>
</dbReference>
<keyword evidence="10" id="KW-1185">Reference proteome</keyword>
<dbReference type="EMBL" id="FXBN01000001">
    <property type="protein sequence ID" value="SMH35694.1"/>
    <property type="molecule type" value="Genomic_DNA"/>
</dbReference>
<dbReference type="PANTHER" id="PTHR33397">
    <property type="entry name" value="UPF0331 PROTEIN YUTE"/>
    <property type="match status" value="1"/>
</dbReference>
<dbReference type="InterPro" id="IPR008201">
    <property type="entry name" value="HepT-like"/>
</dbReference>
<name>A0A1L9C4P5_9EURY</name>
<dbReference type="InterPro" id="IPR052379">
    <property type="entry name" value="Type_VII_TA_RNase"/>
</dbReference>
<sequence length="139" mass="16223">MNSTINSKLELLGQYIEILKGYQDYSIDDIAQDHTLRGAVERYLEVSLECMIDIGEMIISRQSLKKPESYKEILIILGDNGILPLNFSRKISPAADFRGELLHMYADIDMEKVYLSLQNHPDYLEKFARYINLYLERRD</sequence>
<evidence type="ECO:0000256" key="2">
    <source>
        <dbReference type="ARBA" id="ARBA00022649"/>
    </source>
</evidence>
<dbReference type="InterPro" id="IPR037038">
    <property type="entry name" value="HepT-like_sf"/>
</dbReference>
<dbReference type="GO" id="GO:0110001">
    <property type="term" value="C:toxin-antitoxin complex"/>
    <property type="evidence" value="ECO:0007669"/>
    <property type="project" value="InterPro"/>
</dbReference>
<accession>A0A1L9C4P5</accession>
<dbReference type="RefSeq" id="WP_072358376.1">
    <property type="nucleotide sequence ID" value="NZ_FXBN01000001.1"/>
</dbReference>
<reference evidence="10" key="3">
    <citation type="submission" date="2017-04" db="EMBL/GenBank/DDBJ databases">
        <authorList>
            <person name="Varghese N."/>
            <person name="Submissions S."/>
        </authorList>
    </citation>
    <scope>NUCLEOTIDE SEQUENCE [LARGE SCALE GENOMIC DNA]</scope>
    <source>
        <strain evidence="10">FDF-1</strain>
    </source>
</reference>